<dbReference type="InterPro" id="IPR029045">
    <property type="entry name" value="ClpP/crotonase-like_dom_sf"/>
</dbReference>
<keyword evidence="3" id="KW-1185">Reference proteome</keyword>
<reference evidence="2 3" key="1">
    <citation type="submission" date="2018-11" db="EMBL/GenBank/DDBJ databases">
        <title>Genomic Encyclopedia of Type Strains, Phase IV (KMG-IV): sequencing the most valuable type-strain genomes for metagenomic binning, comparative biology and taxonomic classification.</title>
        <authorList>
            <person name="Goeker M."/>
        </authorList>
    </citation>
    <scope>NUCLEOTIDE SEQUENCE [LARGE SCALE GENOMIC DNA]</scope>
    <source>
        <strain evidence="2 3">DSM 5900</strain>
    </source>
</reference>
<dbReference type="Proteomes" id="UP000278222">
    <property type="component" value="Unassembled WGS sequence"/>
</dbReference>
<accession>A0A3N1M7S6</accession>
<dbReference type="InterPro" id="IPR001753">
    <property type="entry name" value="Enoyl-CoA_hydra/iso"/>
</dbReference>
<dbReference type="PANTHER" id="PTHR43459">
    <property type="entry name" value="ENOYL-COA HYDRATASE"/>
    <property type="match status" value="1"/>
</dbReference>
<dbReference type="RefSeq" id="WP_123689097.1">
    <property type="nucleotide sequence ID" value="NZ_AP019700.1"/>
</dbReference>
<dbReference type="SUPFAM" id="SSF52096">
    <property type="entry name" value="ClpP/crotonase"/>
    <property type="match status" value="1"/>
</dbReference>
<protein>
    <submittedName>
        <fullName evidence="2">2-(1,2-epoxy-1,2-dihydrophenyl)acetyl-CoA isomerase</fullName>
    </submittedName>
</protein>
<dbReference type="Gene3D" id="3.90.226.10">
    <property type="entry name" value="2-enoyl-CoA Hydratase, Chain A, domain 1"/>
    <property type="match status" value="1"/>
</dbReference>
<dbReference type="OrthoDB" id="9781757at2"/>
<comment type="similarity">
    <text evidence="1">Belongs to the enoyl-CoA hydratase/isomerase family.</text>
</comment>
<dbReference type="Pfam" id="PF00378">
    <property type="entry name" value="ECH_1"/>
    <property type="match status" value="1"/>
</dbReference>
<proteinExistence type="inferred from homology"/>
<dbReference type="CDD" id="cd06558">
    <property type="entry name" value="crotonase-like"/>
    <property type="match status" value="1"/>
</dbReference>
<dbReference type="AlphaFoldDB" id="A0A3N1M7S6"/>
<name>A0A3N1M7S6_9PROT</name>
<keyword evidence="2" id="KW-0413">Isomerase</keyword>
<dbReference type="EMBL" id="RJKX01000013">
    <property type="protein sequence ID" value="ROP99740.1"/>
    <property type="molecule type" value="Genomic_DNA"/>
</dbReference>
<comment type="caution">
    <text evidence="2">The sequence shown here is derived from an EMBL/GenBank/DDBJ whole genome shotgun (WGS) entry which is preliminary data.</text>
</comment>
<organism evidence="2 3">
    <name type="scientific">Stella humosa</name>
    <dbReference type="NCBI Taxonomy" id="94"/>
    <lineage>
        <taxon>Bacteria</taxon>
        <taxon>Pseudomonadati</taxon>
        <taxon>Pseudomonadota</taxon>
        <taxon>Alphaproteobacteria</taxon>
        <taxon>Rhodospirillales</taxon>
        <taxon>Stellaceae</taxon>
        <taxon>Stella</taxon>
    </lineage>
</organism>
<evidence type="ECO:0000313" key="3">
    <source>
        <dbReference type="Proteomes" id="UP000278222"/>
    </source>
</evidence>
<dbReference type="InterPro" id="IPR014748">
    <property type="entry name" value="Enoyl-CoA_hydra_C"/>
</dbReference>
<gene>
    <name evidence="2" type="ORF">EDC65_1526</name>
</gene>
<sequence>MEPSVLVSVADAIAEVTLNRPAVLNALDEAMAAELVAALASIEHDRAIRVVVLKGAGPGFMAGGDVKLFAGMAQQPPDERRARLNGLIHAFHPAVALLRRMPQPVIAQVHGVAAGAGMSLMAATDLAVAAASTTFTLAYARIGVSPDGGSTWFLPRLVGQRRAMELALLPDRFDAARAEAIGLVNRVVPDDRLPEETRAIARRLAAGPRSAFAATKRLINQSLETGFAAQLAAEQESFANLSATPDFAEGVTAFAQKRAPVFEP</sequence>
<evidence type="ECO:0000256" key="1">
    <source>
        <dbReference type="ARBA" id="ARBA00005254"/>
    </source>
</evidence>
<dbReference type="Gene3D" id="1.10.12.10">
    <property type="entry name" value="Lyase 2-enoyl-coa Hydratase, Chain A, domain 2"/>
    <property type="match status" value="1"/>
</dbReference>
<dbReference type="PANTHER" id="PTHR43459:SF1">
    <property type="entry name" value="EG:BACN32G11.4 PROTEIN"/>
    <property type="match status" value="1"/>
</dbReference>
<evidence type="ECO:0000313" key="2">
    <source>
        <dbReference type="EMBL" id="ROP99740.1"/>
    </source>
</evidence>
<dbReference type="GO" id="GO:0016853">
    <property type="term" value="F:isomerase activity"/>
    <property type="evidence" value="ECO:0007669"/>
    <property type="project" value="UniProtKB-KW"/>
</dbReference>